<dbReference type="GO" id="GO:0004222">
    <property type="term" value="F:metalloendopeptidase activity"/>
    <property type="evidence" value="ECO:0007669"/>
    <property type="project" value="InterPro"/>
</dbReference>
<evidence type="ECO:0000256" key="2">
    <source>
        <dbReference type="ARBA" id="ARBA00011182"/>
    </source>
</evidence>
<evidence type="ECO:0000256" key="11">
    <source>
        <dbReference type="SAM" id="MobiDB-lite"/>
    </source>
</evidence>
<evidence type="ECO:0000259" key="12">
    <source>
        <dbReference type="Pfam" id="PF01435"/>
    </source>
</evidence>
<protein>
    <recommendedName>
        <fullName evidence="9">Metalloendopeptidase OMA1, mitochondrial</fullName>
    </recommendedName>
    <alternativeName>
        <fullName evidence="10">Overlapping with the m-AAA protease 1 homolog</fullName>
    </alternativeName>
</protein>
<keyword evidence="5" id="KW-0378">Hydrolase</keyword>
<evidence type="ECO:0000256" key="10">
    <source>
        <dbReference type="ARBA" id="ARBA00042978"/>
    </source>
</evidence>
<evidence type="ECO:0000313" key="14">
    <source>
        <dbReference type="Proteomes" id="UP000265120"/>
    </source>
</evidence>
<dbReference type="Ensembl" id="ENSCSET00000006733.1">
    <property type="protein sequence ID" value="ENSCSEP00000006659.1"/>
    <property type="gene ID" value="ENSCSEG00000004286.1"/>
</dbReference>
<evidence type="ECO:0000256" key="4">
    <source>
        <dbReference type="ARBA" id="ARBA00022723"/>
    </source>
</evidence>
<name>A0A3P8UXW0_CYNSE</name>
<keyword evidence="7" id="KW-0482">Metalloprotease</keyword>
<proteinExistence type="inferred from homology"/>
<dbReference type="KEGG" id="csem:103376658"/>
<reference evidence="13" key="2">
    <citation type="submission" date="2025-08" db="UniProtKB">
        <authorList>
            <consortium name="Ensembl"/>
        </authorList>
    </citation>
    <scope>IDENTIFICATION</scope>
</reference>
<dbReference type="CDD" id="cd07331">
    <property type="entry name" value="M48C_Oma1_like"/>
    <property type="match status" value="1"/>
</dbReference>
<keyword evidence="3" id="KW-0645">Protease</keyword>
<sequence>MFYLSVHLLGCSRLSPLPAHLARCDPVRKQVGRLLTSPHFSCQKSTNSASYVRATPTWRPLLSYNNWSTLRCTKTTSFLLRSARVQTRCGHFHTSAALSALPPPLLWLVLKPLQKLIAIILGRSIRKWWAALPDNRRHLVREWAWLHRWHLTAGLAFAVVIAALLLLTHLDESPLTGRIRLLVFSRENYMELAALTSEAYMEEFADLLLPVTDHRHVVVERVVQHLAQRNKDISEVSDVAWSVHVVQSPNTNAFVLPNGKVFMFTGMLDAVTDVHQLTVVLGHEMAHAILGHSAEQASLSHVVDLLSLILLTAIWAVCPRDSMALLGQWAQTKLTQFMFNRPYSRKLEAEADKIGLQLAAKACADVRAGPVFWRQMEIREQLTGQPSLPEWLSTHPSHRNRFTQMDSLIPEALVLRERCVCPALPASDPRVIFSRSVQVLLEKAQGQGRGGADGAVTSHVPPSTASLPSAPPAALLPQTALLPAPNLDQVLDSSTGVAPPVSAPTGGVVPQAMDTR</sequence>
<dbReference type="AlphaFoldDB" id="A0A3P8UXW0"/>
<dbReference type="OMA" id="TFILGHE"/>
<evidence type="ECO:0000256" key="7">
    <source>
        <dbReference type="ARBA" id="ARBA00023049"/>
    </source>
</evidence>
<dbReference type="GO" id="GO:0006515">
    <property type="term" value="P:protein quality control for misfolded or incompletely synthesized proteins"/>
    <property type="evidence" value="ECO:0007669"/>
    <property type="project" value="TreeGrafter"/>
</dbReference>
<keyword evidence="14" id="KW-1185">Reference proteome</keyword>
<dbReference type="RefSeq" id="XP_008305342.1">
    <property type="nucleotide sequence ID" value="XM_008307120.3"/>
</dbReference>
<evidence type="ECO:0000256" key="8">
    <source>
        <dbReference type="ARBA" id="ARBA00038233"/>
    </source>
</evidence>
<reference evidence="13 14" key="1">
    <citation type="journal article" date="2014" name="Nat. Genet.">
        <title>Whole-genome sequence of a flatfish provides insights into ZW sex chromosome evolution and adaptation to a benthic lifestyle.</title>
        <authorList>
            <person name="Chen S."/>
            <person name="Zhang G."/>
            <person name="Shao C."/>
            <person name="Huang Q."/>
            <person name="Liu G."/>
            <person name="Zhang P."/>
            <person name="Song W."/>
            <person name="An N."/>
            <person name="Chalopin D."/>
            <person name="Volff J.N."/>
            <person name="Hong Y."/>
            <person name="Li Q."/>
            <person name="Sha Z."/>
            <person name="Zhou H."/>
            <person name="Xie M."/>
            <person name="Yu Q."/>
            <person name="Liu Y."/>
            <person name="Xiang H."/>
            <person name="Wang N."/>
            <person name="Wu K."/>
            <person name="Yang C."/>
            <person name="Zhou Q."/>
            <person name="Liao X."/>
            <person name="Yang L."/>
            <person name="Hu Q."/>
            <person name="Zhang J."/>
            <person name="Meng L."/>
            <person name="Jin L."/>
            <person name="Tian Y."/>
            <person name="Lian J."/>
            <person name="Yang J."/>
            <person name="Miao G."/>
            <person name="Liu S."/>
            <person name="Liang Z."/>
            <person name="Yan F."/>
            <person name="Li Y."/>
            <person name="Sun B."/>
            <person name="Zhang H."/>
            <person name="Zhang J."/>
            <person name="Zhu Y."/>
            <person name="Du M."/>
            <person name="Zhao Y."/>
            <person name="Schartl M."/>
            <person name="Tang Q."/>
            <person name="Wang J."/>
        </authorList>
    </citation>
    <scope>NUCLEOTIDE SEQUENCE</scope>
</reference>
<dbReference type="PANTHER" id="PTHR22726:SF1">
    <property type="entry name" value="METALLOENDOPEPTIDASE OMA1, MITOCHONDRIAL"/>
    <property type="match status" value="1"/>
</dbReference>
<dbReference type="GO" id="GO:0034982">
    <property type="term" value="P:mitochondrial protein processing"/>
    <property type="evidence" value="ECO:0007669"/>
    <property type="project" value="TreeGrafter"/>
</dbReference>
<keyword evidence="6" id="KW-0862">Zinc</keyword>
<dbReference type="GeneID" id="103376658"/>
<accession>A0A3P8UXW0</accession>
<dbReference type="GeneTree" id="ENSGT00390000007027"/>
<dbReference type="InParanoid" id="A0A3P8UXW0"/>
<dbReference type="PANTHER" id="PTHR22726">
    <property type="entry name" value="METALLOENDOPEPTIDASE OMA1"/>
    <property type="match status" value="1"/>
</dbReference>
<dbReference type="STRING" id="244447.ENSCSEP00000006659"/>
<evidence type="ECO:0000256" key="5">
    <source>
        <dbReference type="ARBA" id="ARBA00022801"/>
    </source>
</evidence>
<dbReference type="InterPro" id="IPR051156">
    <property type="entry name" value="Mito/Outer_Membr_Metalloprot"/>
</dbReference>
<dbReference type="Pfam" id="PF01435">
    <property type="entry name" value="Peptidase_M48"/>
    <property type="match status" value="1"/>
</dbReference>
<comment type="cofactor">
    <cofactor evidence="1">
        <name>Zn(2+)</name>
        <dbReference type="ChEBI" id="CHEBI:29105"/>
    </cofactor>
</comment>
<evidence type="ECO:0000256" key="3">
    <source>
        <dbReference type="ARBA" id="ARBA00022670"/>
    </source>
</evidence>
<evidence type="ECO:0000313" key="13">
    <source>
        <dbReference type="Ensembl" id="ENSCSEP00000006659.1"/>
    </source>
</evidence>
<dbReference type="CTD" id="115209"/>
<dbReference type="GO" id="GO:0046872">
    <property type="term" value="F:metal ion binding"/>
    <property type="evidence" value="ECO:0007669"/>
    <property type="project" value="UniProtKB-KW"/>
</dbReference>
<feature type="region of interest" description="Disordered" evidence="11">
    <location>
        <begin position="491"/>
        <end position="516"/>
    </location>
</feature>
<feature type="domain" description="Peptidase M48" evidence="12">
    <location>
        <begin position="219"/>
        <end position="407"/>
    </location>
</feature>
<dbReference type="FunCoup" id="A0A3P8UXW0">
    <property type="interactions" value="102"/>
</dbReference>
<dbReference type="GO" id="GO:0005743">
    <property type="term" value="C:mitochondrial inner membrane"/>
    <property type="evidence" value="ECO:0007669"/>
    <property type="project" value="TreeGrafter"/>
</dbReference>
<evidence type="ECO:0000256" key="6">
    <source>
        <dbReference type="ARBA" id="ARBA00022833"/>
    </source>
</evidence>
<feature type="compositionally biased region" description="Low complexity" evidence="11">
    <location>
        <begin position="461"/>
        <end position="472"/>
    </location>
</feature>
<dbReference type="InterPro" id="IPR001915">
    <property type="entry name" value="Peptidase_M48"/>
</dbReference>
<evidence type="ECO:0000256" key="9">
    <source>
        <dbReference type="ARBA" id="ARBA00040360"/>
    </source>
</evidence>
<comment type="similarity">
    <text evidence="8">Belongs to the peptidase M48 family.</text>
</comment>
<dbReference type="Gene3D" id="3.30.2010.10">
    <property type="entry name" value="Metalloproteases ('zincins'), catalytic domain"/>
    <property type="match status" value="1"/>
</dbReference>
<organism evidence="13 14">
    <name type="scientific">Cynoglossus semilaevis</name>
    <name type="common">Tongue sole</name>
    <dbReference type="NCBI Taxonomy" id="244447"/>
    <lineage>
        <taxon>Eukaryota</taxon>
        <taxon>Metazoa</taxon>
        <taxon>Chordata</taxon>
        <taxon>Craniata</taxon>
        <taxon>Vertebrata</taxon>
        <taxon>Euteleostomi</taxon>
        <taxon>Actinopterygii</taxon>
        <taxon>Neopterygii</taxon>
        <taxon>Teleostei</taxon>
        <taxon>Neoteleostei</taxon>
        <taxon>Acanthomorphata</taxon>
        <taxon>Carangaria</taxon>
        <taxon>Pleuronectiformes</taxon>
        <taxon>Pleuronectoidei</taxon>
        <taxon>Cynoglossidae</taxon>
        <taxon>Cynoglossinae</taxon>
        <taxon>Cynoglossus</taxon>
    </lineage>
</organism>
<keyword evidence="4" id="KW-0479">Metal-binding</keyword>
<feature type="region of interest" description="Disordered" evidence="11">
    <location>
        <begin position="444"/>
        <end position="472"/>
    </location>
</feature>
<evidence type="ECO:0000256" key="1">
    <source>
        <dbReference type="ARBA" id="ARBA00001947"/>
    </source>
</evidence>
<reference evidence="13" key="3">
    <citation type="submission" date="2025-09" db="UniProtKB">
        <authorList>
            <consortium name="Ensembl"/>
        </authorList>
    </citation>
    <scope>IDENTIFICATION</scope>
</reference>
<dbReference type="OrthoDB" id="7464992at2759"/>
<comment type="subunit">
    <text evidence="2">Homooligomer.</text>
</comment>
<dbReference type="Proteomes" id="UP000265120">
    <property type="component" value="Chromosome 2"/>
</dbReference>